<feature type="region of interest" description="Disordered" evidence="1">
    <location>
        <begin position="1"/>
        <end position="20"/>
    </location>
</feature>
<sequence length="69" mass="7571">MCRRHHSCQAHAHPRAPRRLQVTRVAPRVHSDQHDAAWAVSTAREGLLLPNGSASTASVWEGEVVGAQR</sequence>
<name>A0A0A8ZTE4_ARUDO</name>
<dbReference type="EMBL" id="GBRH01255829">
    <property type="protein sequence ID" value="JAD42066.1"/>
    <property type="molecule type" value="Transcribed_RNA"/>
</dbReference>
<organism evidence="2">
    <name type="scientific">Arundo donax</name>
    <name type="common">Giant reed</name>
    <name type="synonym">Donax arundinaceus</name>
    <dbReference type="NCBI Taxonomy" id="35708"/>
    <lineage>
        <taxon>Eukaryota</taxon>
        <taxon>Viridiplantae</taxon>
        <taxon>Streptophyta</taxon>
        <taxon>Embryophyta</taxon>
        <taxon>Tracheophyta</taxon>
        <taxon>Spermatophyta</taxon>
        <taxon>Magnoliopsida</taxon>
        <taxon>Liliopsida</taxon>
        <taxon>Poales</taxon>
        <taxon>Poaceae</taxon>
        <taxon>PACMAD clade</taxon>
        <taxon>Arundinoideae</taxon>
        <taxon>Arundineae</taxon>
        <taxon>Arundo</taxon>
    </lineage>
</organism>
<protein>
    <submittedName>
        <fullName evidence="2">Uncharacterized protein</fullName>
    </submittedName>
</protein>
<reference evidence="2" key="1">
    <citation type="submission" date="2014-09" db="EMBL/GenBank/DDBJ databases">
        <authorList>
            <person name="Magalhaes I.L.F."/>
            <person name="Oliveira U."/>
            <person name="Santos F.R."/>
            <person name="Vidigal T.H.D.A."/>
            <person name="Brescovit A.D."/>
            <person name="Santos A.J."/>
        </authorList>
    </citation>
    <scope>NUCLEOTIDE SEQUENCE</scope>
    <source>
        <tissue evidence="2">Shoot tissue taken approximately 20 cm above the soil surface</tissue>
    </source>
</reference>
<proteinExistence type="predicted"/>
<accession>A0A0A8ZTE4</accession>
<evidence type="ECO:0000313" key="2">
    <source>
        <dbReference type="EMBL" id="JAD42066.1"/>
    </source>
</evidence>
<evidence type="ECO:0000256" key="1">
    <source>
        <dbReference type="SAM" id="MobiDB-lite"/>
    </source>
</evidence>
<feature type="compositionally biased region" description="Basic residues" evidence="1">
    <location>
        <begin position="1"/>
        <end position="18"/>
    </location>
</feature>
<reference evidence="2" key="2">
    <citation type="journal article" date="2015" name="Data Brief">
        <title>Shoot transcriptome of the giant reed, Arundo donax.</title>
        <authorList>
            <person name="Barrero R.A."/>
            <person name="Guerrero F.D."/>
            <person name="Moolhuijzen P."/>
            <person name="Goolsby J.A."/>
            <person name="Tidwell J."/>
            <person name="Bellgard S.E."/>
            <person name="Bellgard M.I."/>
        </authorList>
    </citation>
    <scope>NUCLEOTIDE SEQUENCE</scope>
    <source>
        <tissue evidence="2">Shoot tissue taken approximately 20 cm above the soil surface</tissue>
    </source>
</reference>
<dbReference type="AlphaFoldDB" id="A0A0A8ZTE4"/>